<name>A0A5J9VJP2_9POAL</name>
<dbReference type="PANTHER" id="PTHR31789">
    <property type="entry name" value="OS05G0482600 PROTEIN"/>
    <property type="match status" value="1"/>
</dbReference>
<evidence type="ECO:0000313" key="2">
    <source>
        <dbReference type="Proteomes" id="UP000324897"/>
    </source>
</evidence>
<accession>A0A5J9VJP2</accession>
<dbReference type="PANTHER" id="PTHR31789:SF4">
    <property type="entry name" value="OS01G0817800 PROTEIN"/>
    <property type="match status" value="1"/>
</dbReference>
<gene>
    <name evidence="1" type="ORF">EJB05_18551</name>
</gene>
<dbReference type="OrthoDB" id="336008at2759"/>
<dbReference type="Proteomes" id="UP000324897">
    <property type="component" value="Unassembled WGS sequence"/>
</dbReference>
<dbReference type="Pfam" id="PF25463">
    <property type="entry name" value="DUF7899"/>
    <property type="match status" value="1"/>
</dbReference>
<protein>
    <submittedName>
        <fullName evidence="1">Uncharacterized protein</fullName>
    </submittedName>
</protein>
<reference evidence="1 2" key="1">
    <citation type="journal article" date="2019" name="Sci. Rep.">
        <title>A high-quality genome of Eragrostis curvula grass provides insights into Poaceae evolution and supports new strategies to enhance forage quality.</title>
        <authorList>
            <person name="Carballo J."/>
            <person name="Santos B.A.C.M."/>
            <person name="Zappacosta D."/>
            <person name="Garbus I."/>
            <person name="Selva J.P."/>
            <person name="Gallo C.A."/>
            <person name="Diaz A."/>
            <person name="Albertini E."/>
            <person name="Caccamo M."/>
            <person name="Echenique V."/>
        </authorList>
    </citation>
    <scope>NUCLEOTIDE SEQUENCE [LARGE SCALE GENOMIC DNA]</scope>
    <source>
        <strain evidence="2">cv. Victoria</strain>
        <tissue evidence="1">Leaf</tissue>
    </source>
</reference>
<dbReference type="Gramene" id="TVU36612">
    <property type="protein sequence ID" value="TVU36612"/>
    <property type="gene ID" value="EJB05_18551"/>
</dbReference>
<evidence type="ECO:0000313" key="1">
    <source>
        <dbReference type="EMBL" id="TVU36612.1"/>
    </source>
</evidence>
<sequence length="254" mass="29105">METRRVSIGRRLSCPRRVLARQRRRLDASANSARKLQRREIAAGPSCAFAAGFTRERFRNIQLQTESLELPGFVEFDDVNDKVLTYSAENSPGKMLLEYPKVGGYIPLEILSIEDGKRLMSFKHLLHPNKKVDFIEQFNEKLLIKQEGENLQILDLRDFKLAEVSKAEFVSPLAFIFLYERQLFLAFDFRSVEILTGKCLAKIKGGDLCKQKKASMFQSSPSEALRDITALYYDEERDEIYTGNGQGLVHVWSS</sequence>
<feature type="non-terminal residue" evidence="1">
    <location>
        <position position="1"/>
    </location>
</feature>
<proteinExistence type="predicted"/>
<dbReference type="EMBL" id="RWGY01000009">
    <property type="protein sequence ID" value="TVU36612.1"/>
    <property type="molecule type" value="Genomic_DNA"/>
</dbReference>
<organism evidence="1 2">
    <name type="scientific">Eragrostis curvula</name>
    <name type="common">weeping love grass</name>
    <dbReference type="NCBI Taxonomy" id="38414"/>
    <lineage>
        <taxon>Eukaryota</taxon>
        <taxon>Viridiplantae</taxon>
        <taxon>Streptophyta</taxon>
        <taxon>Embryophyta</taxon>
        <taxon>Tracheophyta</taxon>
        <taxon>Spermatophyta</taxon>
        <taxon>Magnoliopsida</taxon>
        <taxon>Liliopsida</taxon>
        <taxon>Poales</taxon>
        <taxon>Poaceae</taxon>
        <taxon>PACMAD clade</taxon>
        <taxon>Chloridoideae</taxon>
        <taxon>Eragrostideae</taxon>
        <taxon>Eragrostidinae</taxon>
        <taxon>Eragrostis</taxon>
    </lineage>
</organism>
<dbReference type="InterPro" id="IPR057221">
    <property type="entry name" value="DUF7899"/>
</dbReference>
<dbReference type="AlphaFoldDB" id="A0A5J9VJP2"/>
<keyword evidence="2" id="KW-1185">Reference proteome</keyword>
<comment type="caution">
    <text evidence="1">The sequence shown here is derived from an EMBL/GenBank/DDBJ whole genome shotgun (WGS) entry which is preliminary data.</text>
</comment>